<dbReference type="InterPro" id="IPR050679">
    <property type="entry name" value="Bact_HTH_transcr_reg"/>
</dbReference>
<feature type="domain" description="HTH gntR-type" evidence="4">
    <location>
        <begin position="13"/>
        <end position="81"/>
    </location>
</feature>
<sequence>MILKGDGQLQNEQDFSNLIYEYFFLRIRFGYYRCGDSLPPIDTLCREFNVAPLTVTAALRRLRSEGFISMHNGRPTMVLYQLKEREEEEFCLRFFSERWPAFMDLYASSELILVPLEIEGLRRMDDGDLAEISRLAKWGDADDLLHFFWFTLQKLDNPLALNLFWESTQFMGFPFAKKSRAYGSYSPGIVRRRLNKLIQYIKARDWNTVRELLLRYQRDDVRRMVEAFGKDIRSLTKEEMVPFTWRIYRERPQVRYDLAFRLLHEIYMGEYREKDFLPSYEKMAQKYQVSVSTIRRTVNTLCQTGAARAINGRGTQIFTAGQPCDAPDFESPAIRRSLAYFVQSFELLIYTCEGVTRSLLSSVSQADKDILAGELKNNLLTGRTEFSLWCYLLYVGKYSPLEGIRVIYRGIYSLFLWGYPLKASFGNSERADNALMHFTELMLSKLVKNDVDGCAVTVRELLSQMFPYARQYLLEHGIKEEEMRLTPCIHLQLTT</sequence>
<reference evidence="5" key="1">
    <citation type="submission" date="2018-08" db="EMBL/GenBank/DDBJ databases">
        <title>A genome reference for cultivated species of the human gut microbiota.</title>
        <authorList>
            <person name="Zou Y."/>
            <person name="Xue W."/>
            <person name="Luo G."/>
        </authorList>
    </citation>
    <scope>NUCLEOTIDE SEQUENCE [LARGE SCALE GENOMIC DNA]</scope>
    <source>
        <strain evidence="5">TF05-5AC</strain>
    </source>
</reference>
<dbReference type="GO" id="GO:0003700">
    <property type="term" value="F:DNA-binding transcription factor activity"/>
    <property type="evidence" value="ECO:0007669"/>
    <property type="project" value="InterPro"/>
</dbReference>
<accession>A0A3E3I7U3</accession>
<gene>
    <name evidence="5" type="ORF">DXC51_08010</name>
</gene>
<keyword evidence="2" id="KW-0238">DNA-binding</keyword>
<dbReference type="PANTHER" id="PTHR44846:SF16">
    <property type="entry name" value="TRANSCRIPTIONAL REGULATOR PHNF-RELATED"/>
    <property type="match status" value="1"/>
</dbReference>
<comment type="caution">
    <text evidence="5">The sequence shown here is derived from an EMBL/GenBank/DDBJ whole genome shotgun (WGS) entry which is preliminary data.</text>
</comment>
<dbReference type="InterPro" id="IPR036388">
    <property type="entry name" value="WH-like_DNA-bd_sf"/>
</dbReference>
<dbReference type="InterPro" id="IPR000524">
    <property type="entry name" value="Tscrpt_reg_HTH_GntR"/>
</dbReference>
<evidence type="ECO:0000256" key="3">
    <source>
        <dbReference type="ARBA" id="ARBA00023163"/>
    </source>
</evidence>
<dbReference type="AlphaFoldDB" id="A0A3E3I7U3"/>
<organism evidence="5 6">
    <name type="scientific">Eisenbergiella massiliensis</name>
    <dbReference type="NCBI Taxonomy" id="1720294"/>
    <lineage>
        <taxon>Bacteria</taxon>
        <taxon>Bacillati</taxon>
        <taxon>Bacillota</taxon>
        <taxon>Clostridia</taxon>
        <taxon>Lachnospirales</taxon>
        <taxon>Lachnospiraceae</taxon>
        <taxon>Eisenbergiella</taxon>
    </lineage>
</organism>
<evidence type="ECO:0000256" key="2">
    <source>
        <dbReference type="ARBA" id="ARBA00023125"/>
    </source>
</evidence>
<dbReference type="InterPro" id="IPR036390">
    <property type="entry name" value="WH_DNA-bd_sf"/>
</dbReference>
<proteinExistence type="predicted"/>
<keyword evidence="1" id="KW-0805">Transcription regulation</keyword>
<evidence type="ECO:0000313" key="5">
    <source>
        <dbReference type="EMBL" id="RGE62529.1"/>
    </source>
</evidence>
<dbReference type="SUPFAM" id="SSF46785">
    <property type="entry name" value="Winged helix' DNA-binding domain"/>
    <property type="match status" value="2"/>
</dbReference>
<dbReference type="EMBL" id="QVLV01000004">
    <property type="protein sequence ID" value="RGE62529.1"/>
    <property type="molecule type" value="Genomic_DNA"/>
</dbReference>
<evidence type="ECO:0000256" key="1">
    <source>
        <dbReference type="ARBA" id="ARBA00023015"/>
    </source>
</evidence>
<dbReference type="PANTHER" id="PTHR44846">
    <property type="entry name" value="MANNOSYL-D-GLYCERATE TRANSPORT/METABOLISM SYSTEM REPRESSOR MNGR-RELATED"/>
    <property type="match status" value="1"/>
</dbReference>
<dbReference type="Proteomes" id="UP000260812">
    <property type="component" value="Unassembled WGS sequence"/>
</dbReference>
<keyword evidence="3" id="KW-0804">Transcription</keyword>
<dbReference type="SMART" id="SM00345">
    <property type="entry name" value="HTH_GNTR"/>
    <property type="match status" value="2"/>
</dbReference>
<dbReference type="Pfam" id="PF00392">
    <property type="entry name" value="GntR"/>
    <property type="match status" value="2"/>
</dbReference>
<evidence type="ECO:0000313" key="6">
    <source>
        <dbReference type="Proteomes" id="UP000260812"/>
    </source>
</evidence>
<keyword evidence="6" id="KW-1185">Reference proteome</keyword>
<dbReference type="GO" id="GO:0003677">
    <property type="term" value="F:DNA binding"/>
    <property type="evidence" value="ECO:0007669"/>
    <property type="project" value="UniProtKB-KW"/>
</dbReference>
<dbReference type="Gene3D" id="1.10.10.10">
    <property type="entry name" value="Winged helix-like DNA-binding domain superfamily/Winged helix DNA-binding domain"/>
    <property type="match status" value="2"/>
</dbReference>
<protein>
    <submittedName>
        <fullName evidence="5">GntR family transcriptional regulator</fullName>
    </submittedName>
</protein>
<name>A0A3E3I7U3_9FIRM</name>
<feature type="domain" description="HTH gntR-type" evidence="4">
    <location>
        <begin position="252"/>
        <end position="320"/>
    </location>
</feature>
<dbReference type="PROSITE" id="PS50949">
    <property type="entry name" value="HTH_GNTR"/>
    <property type="match status" value="2"/>
</dbReference>
<evidence type="ECO:0000259" key="4">
    <source>
        <dbReference type="PROSITE" id="PS50949"/>
    </source>
</evidence>